<sequence length="144" mass="15957">MLRQLKLKSFIFLSLLFVLTACGTETEKETTGSQAVSEQSSVVDTAEKDAQIQAEMSFEIDGKEAADLAKSVEVSEGTSVLEAMKEHYEVEEKDGFITAINGHEQDEAEGKWWLYTVNDEQPTVGAAEYELKDGDQVKWTLNGN</sequence>
<evidence type="ECO:0000256" key="1">
    <source>
        <dbReference type="SAM" id="SignalP"/>
    </source>
</evidence>
<dbReference type="InterPro" id="IPR027954">
    <property type="entry name" value="Transcobalamin-like_C"/>
</dbReference>
<feature type="domain" description="Transcobalamin-like C-terminal" evidence="2">
    <location>
        <begin position="77"/>
        <end position="142"/>
    </location>
</feature>
<reference evidence="3 4" key="1">
    <citation type="submission" date="2016-10" db="EMBL/GenBank/DDBJ databases">
        <authorList>
            <person name="de Groot N.N."/>
        </authorList>
    </citation>
    <scope>NUCLEOTIDE SEQUENCE [LARGE SCALE GENOMIC DNA]</scope>
    <source>
        <strain evidence="3 4">DSM 27630</strain>
    </source>
</reference>
<feature type="signal peptide" evidence="1">
    <location>
        <begin position="1"/>
        <end position="23"/>
    </location>
</feature>
<feature type="chain" id="PRO_5011761873" description="Transcobalamin-like C-terminal domain-containing protein" evidence="1">
    <location>
        <begin position="24"/>
        <end position="144"/>
    </location>
</feature>
<evidence type="ECO:0000259" key="2">
    <source>
        <dbReference type="Pfam" id="PF14478"/>
    </source>
</evidence>
<keyword evidence="1" id="KW-0732">Signal</keyword>
<dbReference type="Proteomes" id="UP000198668">
    <property type="component" value="Unassembled WGS sequence"/>
</dbReference>
<name>A0A1I3C635_9LACT</name>
<protein>
    <recommendedName>
        <fullName evidence="2">Transcobalamin-like C-terminal domain-containing protein</fullName>
    </recommendedName>
</protein>
<dbReference type="Pfam" id="PF14478">
    <property type="entry name" value="DUF4430"/>
    <property type="match status" value="1"/>
</dbReference>
<dbReference type="AlphaFoldDB" id="A0A1I3C635"/>
<dbReference type="OrthoDB" id="2870483at2"/>
<evidence type="ECO:0000313" key="4">
    <source>
        <dbReference type="Proteomes" id="UP000198668"/>
    </source>
</evidence>
<accession>A0A1I3C635</accession>
<organism evidence="3 4">
    <name type="scientific">Pisciglobus halotolerans</name>
    <dbReference type="NCBI Taxonomy" id="745365"/>
    <lineage>
        <taxon>Bacteria</taxon>
        <taxon>Bacillati</taxon>
        <taxon>Bacillota</taxon>
        <taxon>Bacilli</taxon>
        <taxon>Lactobacillales</taxon>
        <taxon>Carnobacteriaceae</taxon>
    </lineage>
</organism>
<keyword evidence="4" id="KW-1185">Reference proteome</keyword>
<dbReference type="EMBL" id="FOQE01000014">
    <property type="protein sequence ID" value="SFH69960.1"/>
    <property type="molecule type" value="Genomic_DNA"/>
</dbReference>
<dbReference type="PROSITE" id="PS51257">
    <property type="entry name" value="PROKAR_LIPOPROTEIN"/>
    <property type="match status" value="1"/>
</dbReference>
<evidence type="ECO:0000313" key="3">
    <source>
        <dbReference type="EMBL" id="SFH69960.1"/>
    </source>
</evidence>
<dbReference type="RefSeq" id="WP_092092222.1">
    <property type="nucleotide sequence ID" value="NZ_FOQE01000014.1"/>
</dbReference>
<dbReference type="Gene3D" id="2.170.130.30">
    <property type="match status" value="1"/>
</dbReference>
<gene>
    <name evidence="3" type="ORF">SAMN04489868_1148</name>
</gene>
<proteinExistence type="predicted"/>